<dbReference type="PROSITE" id="PS51755">
    <property type="entry name" value="OMPR_PHOB"/>
    <property type="match status" value="1"/>
</dbReference>
<dbReference type="Proteomes" id="UP001597183">
    <property type="component" value="Unassembled WGS sequence"/>
</dbReference>
<dbReference type="CDD" id="cd15831">
    <property type="entry name" value="BTAD"/>
    <property type="match status" value="1"/>
</dbReference>
<dbReference type="InterPro" id="IPR001867">
    <property type="entry name" value="OmpR/PhoB-type_DNA-bd"/>
</dbReference>
<accession>A0ABW4AQ31</accession>
<dbReference type="Pfam" id="PF03704">
    <property type="entry name" value="BTAD"/>
    <property type="match status" value="1"/>
</dbReference>
<dbReference type="InterPro" id="IPR018958">
    <property type="entry name" value="Knr4/Smi1-like_dom"/>
</dbReference>
<evidence type="ECO:0000256" key="2">
    <source>
        <dbReference type="ARBA" id="ARBA00023125"/>
    </source>
</evidence>
<reference evidence="6" key="1">
    <citation type="journal article" date="2019" name="Int. J. Syst. Evol. Microbiol.">
        <title>The Global Catalogue of Microorganisms (GCM) 10K type strain sequencing project: providing services to taxonomists for standard genome sequencing and annotation.</title>
        <authorList>
            <consortium name="The Broad Institute Genomics Platform"/>
            <consortium name="The Broad Institute Genome Sequencing Center for Infectious Disease"/>
            <person name="Wu L."/>
            <person name="Ma J."/>
        </authorList>
    </citation>
    <scope>NUCLEOTIDE SEQUENCE [LARGE SCALE GENOMIC DNA]</scope>
    <source>
        <strain evidence="6">CCM 7526</strain>
    </source>
</reference>
<dbReference type="SUPFAM" id="SSF48452">
    <property type="entry name" value="TPR-like"/>
    <property type="match status" value="3"/>
</dbReference>
<evidence type="ECO:0000259" key="4">
    <source>
        <dbReference type="PROSITE" id="PS51755"/>
    </source>
</evidence>
<dbReference type="InterPro" id="IPR037883">
    <property type="entry name" value="Knr4/Smi1-like_sf"/>
</dbReference>
<dbReference type="Pfam" id="PF13424">
    <property type="entry name" value="TPR_12"/>
    <property type="match status" value="1"/>
</dbReference>
<dbReference type="InterPro" id="IPR005158">
    <property type="entry name" value="BTAD"/>
</dbReference>
<dbReference type="SMART" id="SM00860">
    <property type="entry name" value="SMI1_KNR4"/>
    <property type="match status" value="1"/>
</dbReference>
<evidence type="ECO:0000256" key="1">
    <source>
        <dbReference type="ARBA" id="ARBA00005820"/>
    </source>
</evidence>
<dbReference type="InterPro" id="IPR027417">
    <property type="entry name" value="P-loop_NTPase"/>
</dbReference>
<protein>
    <submittedName>
        <fullName evidence="5">BTAD domain-containing putative transcriptional regulator</fullName>
    </submittedName>
</protein>
<name>A0ABW4AQ31_9ACTN</name>
<dbReference type="Pfam" id="PF00931">
    <property type="entry name" value="NB-ARC"/>
    <property type="match status" value="1"/>
</dbReference>
<dbReference type="InterPro" id="IPR016032">
    <property type="entry name" value="Sig_transdc_resp-reg_C-effctor"/>
</dbReference>
<dbReference type="Pfam" id="PF00486">
    <property type="entry name" value="Trans_reg_C"/>
    <property type="match status" value="1"/>
</dbReference>
<evidence type="ECO:0000313" key="6">
    <source>
        <dbReference type="Proteomes" id="UP001597183"/>
    </source>
</evidence>
<sequence>MALTFRLLGPVQIVSDRGVVTGVAPRHRAVLAYLLLHAGRVISMDRLIDAMWGYDQPETARSQIHAAVTALRRALRTAGAEGVLETRPGGYTVVPESGRLDVREFDDLVSAGRFREALDLWHGEALADVHGGYVASARALLDDRRLTAVERLMESQLEAGRHAAVVDELAGHVAADPLRERLAGQFVLALHRSGRQADALAAARAYRAALAEEQGLDPGSGFLELEKTVLAGGPPTGRSGFLPYDLPDFAGRGAELDAIRPGFPQNVVTIDGMAGVGKTTLAVRAAHRLADGFPDGQLFVDLRANTAGQDPVAAPAALEILLRQLGVTEIPRTEQERSALWRAETRRRRVLVVIDNAADEAHVRPLLPGASDSLMLITSRRRLIDIDGARAFSVDVLPADDATALFGSIVGERAAAEPDAVREVLDLCGHLPLAIRLAAARLQHRPRWTVAYLAGRLRLADLATAERSVTAAFTVSYEHLAEPEQRMFRLLGLAPGRDIEPQAAAALADLPVIEAEDLLEGLLDTHMLVQREPGRYTMHDLLREHARTLAAEDGAVMRLLVHYLHRSRSAVRQLYPGNIGDRPGLPPVLTPIEPIAGPGEAIGWLDAERGNIIATVVHGPRVCVGHLAHALRPYLDRQAHHDDAVTLHTIALTRGRANGDATVEGHALADLAWTHWRRGDYEQARVFAGQALTVASDEFPRSLAMHALGDVAWRHRETERAESCLKEALDLARVAGDRSREAFVLGDLGMILDRLGRHDEARRHLDLALAMHRKDANPLGEARVLNQIGLLLRHQGRPGEASARHREAGDLYRAMGNRSEGAAAHNGLGEAALATGDPARARTGHETAVALAETAGNRPEQARARYGLARAHLALADWIPAADQALAAERLYHELGVPEAGDARLLVLLARAQRAPDDFEPVRGATEEEIGRLAARYPMPLPLSYVSWLRVCDGATVGPGGIHGIGEVLERLDSCDDWPRQGRIPVAGDGCGNDYVLDTESGAVYFIDAMEGDDYAYRVAGDVQDFVRFLLERDAGQLGGRSTSAM</sequence>
<dbReference type="PANTHER" id="PTHR47691:SF3">
    <property type="entry name" value="HTH-TYPE TRANSCRIPTIONAL REGULATOR RV0890C-RELATED"/>
    <property type="match status" value="1"/>
</dbReference>
<evidence type="ECO:0000256" key="3">
    <source>
        <dbReference type="PROSITE-ProRule" id="PRU01091"/>
    </source>
</evidence>
<comment type="caution">
    <text evidence="5">The sequence shown here is derived from an EMBL/GenBank/DDBJ whole genome shotgun (WGS) entry which is preliminary data.</text>
</comment>
<comment type="similarity">
    <text evidence="1">Belongs to the AfsR/DnrI/RedD regulatory family.</text>
</comment>
<dbReference type="SMART" id="SM00862">
    <property type="entry name" value="Trans_reg_C"/>
    <property type="match status" value="1"/>
</dbReference>
<dbReference type="Gene3D" id="3.40.1580.10">
    <property type="entry name" value="SMI1/KNR4-like"/>
    <property type="match status" value="1"/>
</dbReference>
<dbReference type="PANTHER" id="PTHR47691">
    <property type="entry name" value="REGULATOR-RELATED"/>
    <property type="match status" value="1"/>
</dbReference>
<dbReference type="InterPro" id="IPR019734">
    <property type="entry name" value="TPR_rpt"/>
</dbReference>
<feature type="domain" description="OmpR/PhoB-type" evidence="4">
    <location>
        <begin position="1"/>
        <end position="95"/>
    </location>
</feature>
<gene>
    <name evidence="5" type="ORF">ACFQ5G_45635</name>
</gene>
<dbReference type="SUPFAM" id="SSF46894">
    <property type="entry name" value="C-terminal effector domain of the bipartite response regulators"/>
    <property type="match status" value="1"/>
</dbReference>
<evidence type="ECO:0000313" key="5">
    <source>
        <dbReference type="EMBL" id="MFD1372653.1"/>
    </source>
</evidence>
<dbReference type="SMART" id="SM00028">
    <property type="entry name" value="TPR"/>
    <property type="match status" value="6"/>
</dbReference>
<dbReference type="InterPro" id="IPR011990">
    <property type="entry name" value="TPR-like_helical_dom_sf"/>
</dbReference>
<dbReference type="SUPFAM" id="SSF160631">
    <property type="entry name" value="SMI1/KNR4-like"/>
    <property type="match status" value="1"/>
</dbReference>
<dbReference type="PRINTS" id="PR00364">
    <property type="entry name" value="DISEASERSIST"/>
</dbReference>
<keyword evidence="2 3" id="KW-0238">DNA-binding</keyword>
<dbReference type="EMBL" id="JBHTMK010000059">
    <property type="protein sequence ID" value="MFD1372653.1"/>
    <property type="molecule type" value="Genomic_DNA"/>
</dbReference>
<proteinExistence type="inferred from homology"/>
<organism evidence="5 6">
    <name type="scientific">Actinoplanes sichuanensis</name>
    <dbReference type="NCBI Taxonomy" id="512349"/>
    <lineage>
        <taxon>Bacteria</taxon>
        <taxon>Bacillati</taxon>
        <taxon>Actinomycetota</taxon>
        <taxon>Actinomycetes</taxon>
        <taxon>Micromonosporales</taxon>
        <taxon>Micromonosporaceae</taxon>
        <taxon>Actinoplanes</taxon>
    </lineage>
</organism>
<dbReference type="Gene3D" id="1.10.10.10">
    <property type="entry name" value="Winged helix-like DNA-binding domain superfamily/Winged helix DNA-binding domain"/>
    <property type="match status" value="2"/>
</dbReference>
<dbReference type="SMART" id="SM01043">
    <property type="entry name" value="BTAD"/>
    <property type="match status" value="1"/>
</dbReference>
<dbReference type="InterPro" id="IPR036388">
    <property type="entry name" value="WH-like_DNA-bd_sf"/>
</dbReference>
<dbReference type="CDD" id="cd00383">
    <property type="entry name" value="trans_reg_C"/>
    <property type="match status" value="1"/>
</dbReference>
<keyword evidence="6" id="KW-1185">Reference proteome</keyword>
<dbReference type="SUPFAM" id="SSF52540">
    <property type="entry name" value="P-loop containing nucleoside triphosphate hydrolases"/>
    <property type="match status" value="1"/>
</dbReference>
<feature type="DNA-binding region" description="OmpR/PhoB-type" evidence="3">
    <location>
        <begin position="1"/>
        <end position="95"/>
    </location>
</feature>
<dbReference type="Pfam" id="PF09346">
    <property type="entry name" value="SMI1_KNR4"/>
    <property type="match status" value="1"/>
</dbReference>
<dbReference type="RefSeq" id="WP_317792717.1">
    <property type="nucleotide sequence ID" value="NZ_AP028461.1"/>
</dbReference>
<dbReference type="Pfam" id="PF13374">
    <property type="entry name" value="TPR_10"/>
    <property type="match status" value="1"/>
</dbReference>
<dbReference type="InterPro" id="IPR002182">
    <property type="entry name" value="NB-ARC"/>
</dbReference>
<dbReference type="Gene3D" id="3.40.50.300">
    <property type="entry name" value="P-loop containing nucleotide triphosphate hydrolases"/>
    <property type="match status" value="1"/>
</dbReference>
<dbReference type="Gene3D" id="1.25.40.10">
    <property type="entry name" value="Tetratricopeptide repeat domain"/>
    <property type="match status" value="2"/>
</dbReference>